<proteinExistence type="predicted"/>
<name>M1X2T4_9NOST</name>
<sequence length="46" mass="5126">MNKIHPDIMVSASIYRQLIFTQANYSCVSIRKRLNSDGGVAVGSKR</sequence>
<evidence type="ECO:0000313" key="1">
    <source>
        <dbReference type="EMBL" id="CCH67380.1"/>
    </source>
</evidence>
<dbReference type="RefSeq" id="WP_008233845.1">
    <property type="nucleotide sequence ID" value="NZ_CAIY01000044.1"/>
</dbReference>
<evidence type="ECO:0000313" key="2">
    <source>
        <dbReference type="Proteomes" id="UP000053051"/>
    </source>
</evidence>
<organism evidence="1 2">
    <name type="scientific">Richelia intracellularis HH01</name>
    <dbReference type="NCBI Taxonomy" id="1165094"/>
    <lineage>
        <taxon>Bacteria</taxon>
        <taxon>Bacillati</taxon>
        <taxon>Cyanobacteriota</taxon>
        <taxon>Cyanophyceae</taxon>
        <taxon>Nostocales</taxon>
        <taxon>Nostocaceae</taxon>
        <taxon>Richelia</taxon>
    </lineage>
</organism>
<gene>
    <name evidence="1" type="ORF">RINTHH_12250</name>
</gene>
<dbReference type="Proteomes" id="UP000053051">
    <property type="component" value="Unassembled WGS sequence"/>
</dbReference>
<keyword evidence="2" id="KW-1185">Reference proteome</keyword>
<reference evidence="1 2" key="1">
    <citation type="submission" date="2012-05" db="EMBL/GenBank/DDBJ databases">
        <authorList>
            <person name="Hilton J."/>
        </authorList>
    </citation>
    <scope>NUCLEOTIDE SEQUENCE [LARGE SCALE GENOMIC DNA]</scope>
    <source>
        <strain evidence="1 2">HH01</strain>
    </source>
</reference>
<reference evidence="2" key="2">
    <citation type="submission" date="2016-01" db="EMBL/GenBank/DDBJ databases">
        <title>Diatom-associated endosymboitic cyanobacterium lacks core nitrogen metabolism enzymes.</title>
        <authorList>
            <person name="Hilton J.A."/>
            <person name="Foster R.A."/>
            <person name="Tripp H.J."/>
            <person name="Carter B.J."/>
            <person name="Zehr J.P."/>
            <person name="Villareal T.A."/>
        </authorList>
    </citation>
    <scope>NUCLEOTIDE SEQUENCE [LARGE SCALE GENOMIC DNA]</scope>
    <source>
        <strain evidence="2">HH01</strain>
    </source>
</reference>
<accession>M1X2T4</accession>
<dbReference type="EMBL" id="CAIY01000044">
    <property type="protein sequence ID" value="CCH67380.1"/>
    <property type="molecule type" value="Genomic_DNA"/>
</dbReference>
<protein>
    <submittedName>
        <fullName evidence="1">Uncharacterized protein</fullName>
    </submittedName>
</protein>
<comment type="caution">
    <text evidence="1">The sequence shown here is derived from an EMBL/GenBank/DDBJ whole genome shotgun (WGS) entry which is preliminary data.</text>
</comment>
<dbReference type="AlphaFoldDB" id="M1X2T4"/>